<feature type="region of interest" description="Disordered" evidence="1">
    <location>
        <begin position="278"/>
        <end position="400"/>
    </location>
</feature>
<keyword evidence="2" id="KW-0503">Monooxygenase</keyword>
<feature type="region of interest" description="Disordered" evidence="1">
    <location>
        <begin position="1"/>
        <end position="127"/>
    </location>
</feature>
<feature type="non-terminal residue" evidence="2">
    <location>
        <position position="1"/>
    </location>
</feature>
<sequence>DDDGTRDSGRAGRPRHRGRPGRRPRRRPRRRRRGLGDRRRAPPAGAVPGPEVRDPGGAGRPRGHLVDQPVPRHPLRQRPVHLRLPVQAVARTVDRVRPGDPGLPRRGDRRGRARAAHPLPPPGHRGRLVRRRAPVDRARHPHRHRGAAALHHRLPVDVPGLLRPREAPPAALARDGPVPRHGRAPAAVARRPRPRREAGGRHRVGLHRLDAGPGARGVRGARDDGAALAVLLLRPADHPRAGRGAGAARPPAGVDPRDPAPPVPDAVPLAVDDGADRTRRAARVPHRGDPAAAARGHRRREALHPAVPPVAAAHRHRPRRRLLRGAARGAGLGRHRHRRGVHRDRDPDRLRRGAGGRRRRHRDGLRPGGVRRHPLHRRRRAGRLRRAHHLAREDYQIGRA</sequence>
<feature type="region of interest" description="Disordered" evidence="1">
    <location>
        <begin position="238"/>
        <end position="263"/>
    </location>
</feature>
<feature type="compositionally biased region" description="Basic residues" evidence="1">
    <location>
        <begin position="333"/>
        <end position="342"/>
    </location>
</feature>
<protein>
    <submittedName>
        <fullName evidence="2">Monooxygenase, flavin-binding family</fullName>
    </submittedName>
</protein>
<dbReference type="EMBL" id="CADCUS010000446">
    <property type="protein sequence ID" value="CAA9427782.1"/>
    <property type="molecule type" value="Genomic_DNA"/>
</dbReference>
<keyword evidence="2" id="KW-0560">Oxidoreductase</keyword>
<feature type="compositionally biased region" description="Basic residues" evidence="1">
    <location>
        <begin position="352"/>
        <end position="389"/>
    </location>
</feature>
<feature type="compositionally biased region" description="Basic residues" evidence="1">
    <location>
        <begin position="313"/>
        <end position="323"/>
    </location>
</feature>
<feature type="compositionally biased region" description="Basic and acidic residues" evidence="1">
    <location>
        <begin position="390"/>
        <end position="400"/>
    </location>
</feature>
<dbReference type="AlphaFoldDB" id="A0A6J4Q489"/>
<proteinExistence type="predicted"/>
<gene>
    <name evidence="2" type="ORF">AVDCRST_MAG66-3059</name>
</gene>
<organism evidence="2">
    <name type="scientific">uncultured Pseudonocardia sp</name>
    <dbReference type="NCBI Taxonomy" id="211455"/>
    <lineage>
        <taxon>Bacteria</taxon>
        <taxon>Bacillati</taxon>
        <taxon>Actinomycetota</taxon>
        <taxon>Actinomycetes</taxon>
        <taxon>Pseudonocardiales</taxon>
        <taxon>Pseudonocardiaceae</taxon>
        <taxon>Pseudonocardia</taxon>
        <taxon>environmental samples</taxon>
    </lineage>
</organism>
<feature type="non-terminal residue" evidence="2">
    <location>
        <position position="400"/>
    </location>
</feature>
<dbReference type="GO" id="GO:0004497">
    <property type="term" value="F:monooxygenase activity"/>
    <property type="evidence" value="ECO:0007669"/>
    <property type="project" value="UniProtKB-KW"/>
</dbReference>
<name>A0A6J4Q489_9PSEU</name>
<feature type="compositionally biased region" description="Basic and acidic residues" evidence="1">
    <location>
        <begin position="1"/>
        <end position="10"/>
    </location>
</feature>
<feature type="compositionally biased region" description="Basic and acidic residues" evidence="1">
    <location>
        <begin position="92"/>
        <end position="106"/>
    </location>
</feature>
<feature type="region of interest" description="Disordered" evidence="1">
    <location>
        <begin position="168"/>
        <end position="201"/>
    </location>
</feature>
<feature type="compositionally biased region" description="Basic residues" evidence="1">
    <location>
        <begin position="12"/>
        <end position="33"/>
    </location>
</feature>
<evidence type="ECO:0000256" key="1">
    <source>
        <dbReference type="SAM" id="MobiDB-lite"/>
    </source>
</evidence>
<reference evidence="2" key="1">
    <citation type="submission" date="2020-02" db="EMBL/GenBank/DDBJ databases">
        <authorList>
            <person name="Meier V. D."/>
        </authorList>
    </citation>
    <scope>NUCLEOTIDE SEQUENCE</scope>
    <source>
        <strain evidence="2">AVDCRST_MAG66</strain>
    </source>
</reference>
<accession>A0A6J4Q489</accession>
<evidence type="ECO:0000313" key="2">
    <source>
        <dbReference type="EMBL" id="CAA9427782.1"/>
    </source>
</evidence>